<proteinExistence type="predicted"/>
<reference evidence="2 3" key="1">
    <citation type="submission" date="2021-02" db="EMBL/GenBank/DDBJ databases">
        <title>Lactate utilizing bacteria of the human gut.</title>
        <authorList>
            <person name="Sheridan P.O."/>
        </authorList>
    </citation>
    <scope>NUCLEOTIDE SEQUENCE [LARGE SCALE GENOMIC DNA]</scope>
    <source>
        <strain evidence="2 3">HTF-83D</strain>
    </source>
</reference>
<feature type="domain" description="Ig-like" evidence="1">
    <location>
        <begin position="245"/>
        <end position="342"/>
    </location>
</feature>
<evidence type="ECO:0000313" key="3">
    <source>
        <dbReference type="Proteomes" id="UP001315001"/>
    </source>
</evidence>
<evidence type="ECO:0000313" key="2">
    <source>
        <dbReference type="EMBL" id="MBP0058504.1"/>
    </source>
</evidence>
<gene>
    <name evidence="2" type="ORF">JYQ75_14140</name>
</gene>
<dbReference type="Gene3D" id="2.60.40.10">
    <property type="entry name" value="Immunoglobulins"/>
    <property type="match status" value="1"/>
</dbReference>
<dbReference type="InterPro" id="IPR013783">
    <property type="entry name" value="Ig-like_fold"/>
</dbReference>
<dbReference type="InterPro" id="IPR007110">
    <property type="entry name" value="Ig-like_dom"/>
</dbReference>
<dbReference type="EMBL" id="JAFIQO010000232">
    <property type="protein sequence ID" value="MBP0058504.1"/>
    <property type="molecule type" value="Genomic_DNA"/>
</dbReference>
<dbReference type="RefSeq" id="WP_209294084.1">
    <property type="nucleotide sequence ID" value="NZ_JAFIQO010000232.1"/>
</dbReference>
<dbReference type="Gene3D" id="3.80.10.10">
    <property type="entry name" value="Ribonuclease Inhibitor"/>
    <property type="match status" value="1"/>
</dbReference>
<dbReference type="InterPro" id="IPR026906">
    <property type="entry name" value="LRR_5"/>
</dbReference>
<dbReference type="Proteomes" id="UP001315001">
    <property type="component" value="Unassembled WGS sequence"/>
</dbReference>
<keyword evidence="3" id="KW-1185">Reference proteome</keyword>
<evidence type="ECO:0000259" key="1">
    <source>
        <dbReference type="PROSITE" id="PS50835"/>
    </source>
</evidence>
<dbReference type="Pfam" id="PF13306">
    <property type="entry name" value="LRR_5"/>
    <property type="match status" value="1"/>
</dbReference>
<dbReference type="InterPro" id="IPR032675">
    <property type="entry name" value="LRR_dom_sf"/>
</dbReference>
<protein>
    <submittedName>
        <fullName evidence="2">Leucine-rich repeat protein</fullName>
    </submittedName>
</protein>
<organism evidence="2 3">
    <name type="scientific">Anaerobutyricum soehngenii</name>
    <dbReference type="NCBI Taxonomy" id="105843"/>
    <lineage>
        <taxon>Bacteria</taxon>
        <taxon>Bacillati</taxon>
        <taxon>Bacillota</taxon>
        <taxon>Clostridia</taxon>
        <taxon>Lachnospirales</taxon>
        <taxon>Lachnospiraceae</taxon>
        <taxon>Anaerobutyricum</taxon>
    </lineage>
</organism>
<accession>A0ABS3ZME5</accession>
<dbReference type="PROSITE" id="PS50835">
    <property type="entry name" value="IG_LIKE"/>
    <property type="match status" value="1"/>
</dbReference>
<sequence length="617" mass="69582">MKNTAQQSQFHKQIGLWLVAIAVILTAAFLRGKVNVRAAESLITKHTYINDQKDIWQLKDTKAGQTYKLKIEVGSVYSNPQLKYEWYYIPESNYTAEQKLSCTTSEISVTKSKYREDSYRVEVTDTKGNRVIEIFSLQREDILQAKLYVNNEEYESDDGRNIFVVEPGDRPLLKVETATEAKNTKFSWIKYSDDDDSNTTSTQDTCRADSVNGVDDQYACEVESDGYKARYIFRVGIESVLSMNPKLEMYINGTKTNLLTDDIYDVYAKKGDRITLVTKITSKKYGTDQIQYKWYVNNKPVTNTSSSPDTYTFTKSGNDDEYYECRISLKSDSSVENNAGVSIGLDSGIRGQTFVNGTPESEVTVRSYDELKNIRFKVEAQGDYPIKSYQWYLVDKLDDDTLLAQTQEYILPKEVAQKEEFIGMIGCKVTDTEGNCQWFYFDIDLDTNSTPTTPVIPSTGQNKTWQTKVNVALKIGAKAVDKKTKATYKVTTSNTVQYVKASSKKAKIVKVPSTITVNGVKCQVTSIAPKAMKGNKKLKKVIIPSSIRTIGTQAFARCKNLKNITIQTPYLTKKSVGAKAFKGISNKAVIKVPKKQLKAYQKLLKTKGVSKKVKIKK</sequence>
<name>A0ABS3ZME5_9FIRM</name>
<comment type="caution">
    <text evidence="2">The sequence shown here is derived from an EMBL/GenBank/DDBJ whole genome shotgun (WGS) entry which is preliminary data.</text>
</comment>